<evidence type="ECO:0000313" key="3">
    <source>
        <dbReference type="Proteomes" id="UP000267804"/>
    </source>
</evidence>
<dbReference type="RefSeq" id="WP_120569284.1">
    <property type="nucleotide sequence ID" value="NZ_CP024087.1"/>
</dbReference>
<dbReference type="EMBL" id="CP024087">
    <property type="protein sequence ID" value="AYF26877.1"/>
    <property type="molecule type" value="Genomic_DNA"/>
</dbReference>
<dbReference type="PRINTS" id="PR00598">
    <property type="entry name" value="HTHMARR"/>
</dbReference>
<dbReference type="InterPro" id="IPR036388">
    <property type="entry name" value="WH-like_DNA-bd_sf"/>
</dbReference>
<name>A0A386WF06_9ACTN</name>
<dbReference type="Proteomes" id="UP000267804">
    <property type="component" value="Chromosome"/>
</dbReference>
<dbReference type="AlphaFoldDB" id="A0A386WF06"/>
<dbReference type="GO" id="GO:0003700">
    <property type="term" value="F:DNA-binding transcription factor activity"/>
    <property type="evidence" value="ECO:0007669"/>
    <property type="project" value="InterPro"/>
</dbReference>
<protein>
    <recommendedName>
        <fullName evidence="1">HTH marR-type domain-containing protein</fullName>
    </recommendedName>
</protein>
<dbReference type="Pfam" id="PF12802">
    <property type="entry name" value="MarR_2"/>
    <property type="match status" value="1"/>
</dbReference>
<dbReference type="SUPFAM" id="SSF46785">
    <property type="entry name" value="Winged helix' DNA-binding domain"/>
    <property type="match status" value="1"/>
</dbReference>
<evidence type="ECO:0000313" key="2">
    <source>
        <dbReference type="EMBL" id="AYF26877.1"/>
    </source>
</evidence>
<dbReference type="InterPro" id="IPR036390">
    <property type="entry name" value="WH_DNA-bd_sf"/>
</dbReference>
<sequence length="154" mass="17082">MLDSARPSWPTVPLPAGHVATGLLLQMAHRAARCHLASALQSVEMDVRHFGILQFLVHGGLTQRQLTDLAGVDKSTLVRIIDRLEHDQLAQRTRNPHDRRSFHVTITETGRQRLAAANAAAGEIIEHLFGWLGERERCQLHQALLGIIQASRAV</sequence>
<dbReference type="KEGG" id="mtua:CSH63_05310"/>
<proteinExistence type="predicted"/>
<reference evidence="2 3" key="1">
    <citation type="submission" date="2017-10" db="EMBL/GenBank/DDBJ databases">
        <title>Integration of genomic and chemical information greatly accelerates assignment of the full stereostructure of myelolactone, a potent inhibitor of myeloma from a marine-derived Micromonospora.</title>
        <authorList>
            <person name="Kim M.C."/>
            <person name="Machado H."/>
            <person name="Jensen P.R."/>
            <person name="Fenical W."/>
        </authorList>
    </citation>
    <scope>NUCLEOTIDE SEQUENCE [LARGE SCALE GENOMIC DNA]</scope>
    <source>
        <strain evidence="2 3">CNY-010</strain>
    </source>
</reference>
<dbReference type="Gene3D" id="1.10.10.10">
    <property type="entry name" value="Winged helix-like DNA-binding domain superfamily/Winged helix DNA-binding domain"/>
    <property type="match status" value="1"/>
</dbReference>
<dbReference type="PANTHER" id="PTHR33164">
    <property type="entry name" value="TRANSCRIPTIONAL REGULATOR, MARR FAMILY"/>
    <property type="match status" value="1"/>
</dbReference>
<dbReference type="SMART" id="SM00347">
    <property type="entry name" value="HTH_MARR"/>
    <property type="match status" value="1"/>
</dbReference>
<dbReference type="PROSITE" id="PS50995">
    <property type="entry name" value="HTH_MARR_2"/>
    <property type="match status" value="1"/>
</dbReference>
<evidence type="ECO:0000259" key="1">
    <source>
        <dbReference type="PROSITE" id="PS50995"/>
    </source>
</evidence>
<dbReference type="InterPro" id="IPR000835">
    <property type="entry name" value="HTH_MarR-typ"/>
</dbReference>
<dbReference type="InterPro" id="IPR039422">
    <property type="entry name" value="MarR/SlyA-like"/>
</dbReference>
<accession>A0A386WF06</accession>
<feature type="domain" description="HTH marR-type" evidence="1">
    <location>
        <begin position="18"/>
        <end position="149"/>
    </location>
</feature>
<organism evidence="2 3">
    <name type="scientific">Micromonospora tulbaghiae</name>
    <dbReference type="NCBI Taxonomy" id="479978"/>
    <lineage>
        <taxon>Bacteria</taxon>
        <taxon>Bacillati</taxon>
        <taxon>Actinomycetota</taxon>
        <taxon>Actinomycetes</taxon>
        <taxon>Micromonosporales</taxon>
        <taxon>Micromonosporaceae</taxon>
        <taxon>Micromonospora</taxon>
    </lineage>
</organism>
<dbReference type="PANTHER" id="PTHR33164:SF43">
    <property type="entry name" value="HTH-TYPE TRANSCRIPTIONAL REPRESSOR YETL"/>
    <property type="match status" value="1"/>
</dbReference>
<gene>
    <name evidence="2" type="ORF">CSH63_05310</name>
</gene>
<dbReference type="GO" id="GO:0006950">
    <property type="term" value="P:response to stress"/>
    <property type="evidence" value="ECO:0007669"/>
    <property type="project" value="TreeGrafter"/>
</dbReference>